<organism evidence="2 3">
    <name type="scientific">Eeniella nana</name>
    <name type="common">Yeast</name>
    <name type="synonym">Brettanomyces nanus</name>
    <dbReference type="NCBI Taxonomy" id="13502"/>
    <lineage>
        <taxon>Eukaryota</taxon>
        <taxon>Fungi</taxon>
        <taxon>Dikarya</taxon>
        <taxon>Ascomycota</taxon>
        <taxon>Saccharomycotina</taxon>
        <taxon>Pichiomycetes</taxon>
        <taxon>Pichiales</taxon>
        <taxon>Pichiaceae</taxon>
        <taxon>Brettanomyces</taxon>
    </lineage>
</organism>
<keyword evidence="3" id="KW-1185">Reference proteome</keyword>
<dbReference type="KEGG" id="bnn:FOA43_000745"/>
<protein>
    <submittedName>
        <fullName evidence="2">Uncharacterized protein</fullName>
    </submittedName>
</protein>
<keyword evidence="1" id="KW-0175">Coiled coil</keyword>
<proteinExistence type="predicted"/>
<gene>
    <name evidence="2" type="ORF">FOA43_000745</name>
</gene>
<reference evidence="2" key="1">
    <citation type="submission" date="2020-10" db="EMBL/GenBank/DDBJ databases">
        <authorList>
            <person name="Roach M.J.R."/>
        </authorList>
    </citation>
    <scope>NUCLEOTIDE SEQUENCE</scope>
    <source>
        <strain evidence="2">CBS 1945</strain>
    </source>
</reference>
<accession>A0A875RZH8</accession>
<dbReference type="Proteomes" id="UP000662931">
    <property type="component" value="Chromosome 1"/>
</dbReference>
<name>A0A875RZH8_EENNA</name>
<dbReference type="AlphaFoldDB" id="A0A875RZH8"/>
<evidence type="ECO:0000256" key="1">
    <source>
        <dbReference type="SAM" id="Coils"/>
    </source>
</evidence>
<evidence type="ECO:0000313" key="3">
    <source>
        <dbReference type="Proteomes" id="UP000662931"/>
    </source>
</evidence>
<sequence>MQVTKLTGDVNEYKEQVSSLKHENSELKIAKLSVELELEEVKNEYETSKVQIKALNQQINKLRADSPQQYHQQVATQLFSDDDDNNSVFSGSPVNPRGSFQNLSNFNNLSTDYLDAADVKERLSHWKGWNIDMRGWRSVGMGPLLEL</sequence>
<dbReference type="GeneID" id="62194146"/>
<evidence type="ECO:0000313" key="2">
    <source>
        <dbReference type="EMBL" id="QPG73435.1"/>
    </source>
</evidence>
<dbReference type="OrthoDB" id="4036611at2759"/>
<dbReference type="EMBL" id="CP064812">
    <property type="protein sequence ID" value="QPG73435.1"/>
    <property type="molecule type" value="Genomic_DNA"/>
</dbReference>
<dbReference type="RefSeq" id="XP_038777000.1">
    <property type="nucleotide sequence ID" value="XM_038921072.1"/>
</dbReference>
<feature type="coiled-coil region" evidence="1">
    <location>
        <begin position="3"/>
        <end position="65"/>
    </location>
</feature>